<dbReference type="NCBIfam" id="TIGR01414">
    <property type="entry name" value="autotrans_barl"/>
    <property type="match status" value="1"/>
</dbReference>
<dbReference type="SUPFAM" id="SSF51126">
    <property type="entry name" value="Pectin lyase-like"/>
    <property type="match status" value="2"/>
</dbReference>
<dbReference type="InterPro" id="IPR006315">
    <property type="entry name" value="OM_autotransptr_brl_dom"/>
</dbReference>
<keyword evidence="2" id="KW-0843">Virulence</keyword>
<name>A0AA90YBL4_9GAMM</name>
<dbReference type="InterPro" id="IPR005546">
    <property type="entry name" value="Autotransporte_beta"/>
</dbReference>
<dbReference type="Gene3D" id="2.160.20.20">
    <property type="match status" value="3"/>
</dbReference>
<dbReference type="Pfam" id="PF18883">
    <property type="entry name" value="AC_1"/>
    <property type="match status" value="1"/>
</dbReference>
<proteinExistence type="predicted"/>
<feature type="domain" description="Autotransporter" evidence="3">
    <location>
        <begin position="1594"/>
        <end position="1879"/>
    </location>
</feature>
<dbReference type="SMART" id="SM00869">
    <property type="entry name" value="Autotransporter"/>
    <property type="match status" value="1"/>
</dbReference>
<dbReference type="InterPro" id="IPR012332">
    <property type="entry name" value="Autotransporter_pectin_lyase_C"/>
</dbReference>
<reference evidence="4" key="1">
    <citation type="submission" date="2020-03" db="EMBL/GenBank/DDBJ databases">
        <authorList>
            <person name="Kislichkina A."/>
            <person name="Dentovskaya S."/>
            <person name="Shaikhutdinov R."/>
            <person name="Ivanov S."/>
            <person name="Sizova A."/>
            <person name="Solomentsev V."/>
            <person name="Bogun A."/>
        </authorList>
    </citation>
    <scope>NUCLEOTIDE SEQUENCE</scope>
    <source>
        <strain evidence="4">SCPM-O-B-8025</strain>
    </source>
</reference>
<evidence type="ECO:0000313" key="4">
    <source>
        <dbReference type="EMBL" id="NIL28121.1"/>
    </source>
</evidence>
<dbReference type="InterPro" id="IPR013425">
    <property type="entry name" value="Autotrns_rpt"/>
</dbReference>
<keyword evidence="1" id="KW-0732">Signal</keyword>
<dbReference type="Proteomes" id="UP000698240">
    <property type="component" value="Unassembled WGS sequence"/>
</dbReference>
<dbReference type="Pfam" id="PF03797">
    <property type="entry name" value="Autotransporter"/>
    <property type="match status" value="1"/>
</dbReference>
<dbReference type="InterPro" id="IPR043990">
    <property type="entry name" value="AC_1"/>
</dbReference>
<dbReference type="CDD" id="cd01344">
    <property type="entry name" value="PL2_Passenger_AT"/>
    <property type="match status" value="1"/>
</dbReference>
<dbReference type="PANTHER" id="PTHR12338:SF5">
    <property type="entry name" value="ANTIGEN 43-RELATED"/>
    <property type="match status" value="1"/>
</dbReference>
<dbReference type="Pfam" id="PF13018">
    <property type="entry name" value="ESPR"/>
    <property type="match status" value="1"/>
</dbReference>
<dbReference type="InterPro" id="IPR011050">
    <property type="entry name" value="Pectin_lyase_fold/virulence"/>
</dbReference>
<comment type="caution">
    <text evidence="4">The sequence shown here is derived from an EMBL/GenBank/DDBJ whole genome shotgun (WGS) entry which is preliminary data.</text>
</comment>
<dbReference type="InterPro" id="IPR024973">
    <property type="entry name" value="ESPR"/>
</dbReference>
<organism evidence="4 5">
    <name type="scientific">Yersinia massiliensis</name>
    <dbReference type="NCBI Taxonomy" id="419257"/>
    <lineage>
        <taxon>Bacteria</taxon>
        <taxon>Pseudomonadati</taxon>
        <taxon>Pseudomonadota</taxon>
        <taxon>Gammaproteobacteria</taxon>
        <taxon>Enterobacterales</taxon>
        <taxon>Yersiniaceae</taxon>
        <taxon>Yersinia</taxon>
    </lineage>
</organism>
<dbReference type="SUPFAM" id="SSF103515">
    <property type="entry name" value="Autotransporter"/>
    <property type="match status" value="1"/>
</dbReference>
<sequence>MNKVFKIIWNTALNRFDVVSEFTKAGKKCKASTSLTVDTAIRFPLILGLSLFVTGPVWADPLPPIVVNSAVSENNVQRDSATGPAVAVTSGGDYIGTGITLTSQAPASGGNTAALYINSGGKANIDAGSSVTMNSTSPAATCCSYGIVVDGAGSVVDSSATIIGSTGGAGAYNGGLLNLNGGSLSGLFGIVSSGSGSLITGNATISGSGAGTGVRAELGGSVVLNGGSILSNGMTATGNGSSISATSTTVNGMVNANNSSTITLDGGSVTTGGFGVVGVLANGSTASLATTSANITMTGGGGGSTAVSARNGATVDITGGSLVGDTYGITAVTGGLVSVSNANVTSNNTGVYAADSGSRVTLNNGIINMPGWNNVGVTVTGTGAVVENLGATIIGGATSSIGAQANNGGSFILASGGSMTGSGTGVKANGAGSSVVSSGTISATQRAIHATSSGTVTVNGGSLTTTVAGSTAIVAEGSGLVDVTDASLLDTAILAGNGIQATSSGVVNLAGGTLNINANNSSGLIIDGTGSTINSSAPLSVNVSGSSSKAISVSNDALQAFQNLTASVTGNNSNVIQSNGGANQLTLMDSLLSSVQGPAIVGQSGSLNLVLSNTQVSGPMLVQDNGSTIAITASDNTVLSGLAEAASSSFILNSGSLWNIGAGNSSLASLSLDNATMMSMGAGSLSMGGGDVSLGADGGIFDTNGFDVVLASSAITGSGNFTKNGVGKLTADGGITYTGNTIISDGTLQIGNGLATGNVHLYQVDNNGILAFDRPDLATVDMVEGSGAVEQNGSGTTVLLGDNSYTGGTTITAGTLQLGDGGSTGSVQGDIDIQSDGTLAILRSGAVVLANTLTGSGLITTDTAGQAFDLGVGAGSAFSGTLAVGNGTFMLGGVNTVELSNATLRAGVGSTVTVGSGEQAIGGLAIDGGTVIFDTGTPGETIAKGIIHTTNGMDLSGTGTVEVNIGSIDNNQTPVNPVLPIMEQDDANALIQLAVSDVTVQGNGGNLVLKDHNGNVITDATTADIAQNSTTVAKGTYDYRLSSGLNNDGLYIAYGLTEVELLGSGTDALSLYATNKTGNAADLSAKVTGSGDVAIDTGAGSSVSLSNLNNDYTGSTDVRSGTLQMLNNNVLGNTSLLSLAADTAFDMKGHSQTVGELNSTAGSTVDLNGGSLTLSQGGVSEGELTGSGALTIAANVLSVKGANTGLSAVTTLASGAQALLNNAAGLGDGNIVNAGLLTLKGAAGQLANAISDAGSVALEDNSDITLSGDNSLFSGLFAITNGSQLTASQAEHLGTAAVTNDGALVLNSASDWLLANSITGSGSLTKNGTGTVSLTQSAAYTGQTDINAGGLMLGSSADPMTLASQQVNIASGAFMGGFGGVAGAVDNQGVLFVGNPTAPMVPAMARLAPASNIFTVGTDLTNSGTVFIGNKTSDGTGTTGNQLVVNGNYIGNNGLLHFNTALGDDSSATDSMIVNGNTSGTTNVSVDNAGGLGAKTLNGIELIQVNGQSDGNFVQSGRIVAGAYDYSLARGVGTNASNWYLSSTANAVDPDPSVMVERPEASGYAANLAAANNMFVTSLHDRLGETQYIDALTGEHKVTSLWLRNSGGHNRSRDSYDQLNTQANRYVVQLGGDIAQWSNDGQDRFHLGVMAGYANSKSRTESHLSGYSARASVDGYSTGVYGTWYANEAETSGLYVDSWAQYSWFNNTVDGQDLNTEEYKSKGVTASIESGYTFKIGENTAKNATYFIQPKAQVTWMGVKADDHKETNGTNVSGEGNGNIQTRLGVKAFMKGYSNQDKGKDRVFQPFIEANWIHNTKDFGTNMDGQLVKQDGAANIGELKIGVEGQINKQVNLWGNVGQQVGNKGYSDTTVMLGVKYNF</sequence>
<dbReference type="PANTHER" id="PTHR12338">
    <property type="entry name" value="AUTOTRANSPORTER"/>
    <property type="match status" value="1"/>
</dbReference>
<evidence type="ECO:0000259" key="3">
    <source>
        <dbReference type="PROSITE" id="PS51208"/>
    </source>
</evidence>
<dbReference type="Pfam" id="PF12951">
    <property type="entry name" value="PATR"/>
    <property type="match status" value="4"/>
</dbReference>
<dbReference type="NCBIfam" id="TIGR02601">
    <property type="entry name" value="autotrns_rpt"/>
    <property type="match status" value="2"/>
</dbReference>
<dbReference type="Gene3D" id="2.40.128.130">
    <property type="entry name" value="Autotransporter beta-domain"/>
    <property type="match status" value="1"/>
</dbReference>
<dbReference type="GO" id="GO:0019867">
    <property type="term" value="C:outer membrane"/>
    <property type="evidence" value="ECO:0007669"/>
    <property type="project" value="InterPro"/>
</dbReference>
<dbReference type="RefSeq" id="WP_167311538.1">
    <property type="nucleotide sequence ID" value="NZ_CP110790.1"/>
</dbReference>
<evidence type="ECO:0000256" key="2">
    <source>
        <dbReference type="ARBA" id="ARBA00023026"/>
    </source>
</evidence>
<dbReference type="InterPro" id="IPR036709">
    <property type="entry name" value="Autotransporte_beta_dom_sf"/>
</dbReference>
<dbReference type="PROSITE" id="PS51208">
    <property type="entry name" value="AUTOTRANSPORTER"/>
    <property type="match status" value="1"/>
</dbReference>
<evidence type="ECO:0000313" key="5">
    <source>
        <dbReference type="Proteomes" id="UP000698240"/>
    </source>
</evidence>
<evidence type="ECO:0000256" key="1">
    <source>
        <dbReference type="ARBA" id="ARBA00022729"/>
    </source>
</evidence>
<accession>A0AA90YBL4</accession>
<gene>
    <name evidence="4" type="ORF">HB980_16405</name>
</gene>
<dbReference type="EMBL" id="JAASAN010000007">
    <property type="protein sequence ID" value="NIL28121.1"/>
    <property type="molecule type" value="Genomic_DNA"/>
</dbReference>
<protein>
    <submittedName>
        <fullName evidence="4">Autotransporter outer membrane beta-barrel domain-containing protein</fullName>
    </submittedName>
</protein>
<dbReference type="InterPro" id="IPR050909">
    <property type="entry name" value="Bact_Autotransporter_VF"/>
</dbReference>